<organism evidence="1 2">
    <name type="scientific">Mycena rosella</name>
    <name type="common">Pink bonnet</name>
    <name type="synonym">Agaricus rosellus</name>
    <dbReference type="NCBI Taxonomy" id="1033263"/>
    <lineage>
        <taxon>Eukaryota</taxon>
        <taxon>Fungi</taxon>
        <taxon>Dikarya</taxon>
        <taxon>Basidiomycota</taxon>
        <taxon>Agaricomycotina</taxon>
        <taxon>Agaricomycetes</taxon>
        <taxon>Agaricomycetidae</taxon>
        <taxon>Agaricales</taxon>
        <taxon>Marasmiineae</taxon>
        <taxon>Mycenaceae</taxon>
        <taxon>Mycena</taxon>
    </lineage>
</organism>
<accession>A0AAD7GQW0</accession>
<sequence>MPMADKLGTYIDENGMRGCEYNEFVIRIKMRNLQINRSGNIIGVKKKRSTVIGKRFTEPVVDKEAKKAATRWGDGLIAGDSGARRARGYARLLEAAPLAGAGFDELTVGCARLEDRLTLCNGREIPYQRELNKDSRRSAASRRCTDEEGNIDYMHSLASATRHHMLAMS</sequence>
<keyword evidence="2" id="KW-1185">Reference proteome</keyword>
<protein>
    <submittedName>
        <fullName evidence="1">Uncharacterized protein</fullName>
    </submittedName>
</protein>
<comment type="caution">
    <text evidence="1">The sequence shown here is derived from an EMBL/GenBank/DDBJ whole genome shotgun (WGS) entry which is preliminary data.</text>
</comment>
<dbReference type="AlphaFoldDB" id="A0AAD7GQW0"/>
<reference evidence="1" key="1">
    <citation type="submission" date="2023-03" db="EMBL/GenBank/DDBJ databases">
        <title>Massive genome expansion in bonnet fungi (Mycena s.s.) driven by repeated elements and novel gene families across ecological guilds.</title>
        <authorList>
            <consortium name="Lawrence Berkeley National Laboratory"/>
            <person name="Harder C.B."/>
            <person name="Miyauchi S."/>
            <person name="Viragh M."/>
            <person name="Kuo A."/>
            <person name="Thoen E."/>
            <person name="Andreopoulos B."/>
            <person name="Lu D."/>
            <person name="Skrede I."/>
            <person name="Drula E."/>
            <person name="Henrissat B."/>
            <person name="Morin E."/>
            <person name="Kohler A."/>
            <person name="Barry K."/>
            <person name="LaButti K."/>
            <person name="Morin E."/>
            <person name="Salamov A."/>
            <person name="Lipzen A."/>
            <person name="Mereny Z."/>
            <person name="Hegedus B."/>
            <person name="Baldrian P."/>
            <person name="Stursova M."/>
            <person name="Weitz H."/>
            <person name="Taylor A."/>
            <person name="Grigoriev I.V."/>
            <person name="Nagy L.G."/>
            <person name="Martin F."/>
            <person name="Kauserud H."/>
        </authorList>
    </citation>
    <scope>NUCLEOTIDE SEQUENCE</scope>
    <source>
        <strain evidence="1">CBHHK067</strain>
    </source>
</reference>
<gene>
    <name evidence="1" type="ORF">B0H17DRAFT_1128393</name>
</gene>
<name>A0AAD7GQW0_MYCRO</name>
<evidence type="ECO:0000313" key="1">
    <source>
        <dbReference type="EMBL" id="KAJ7701100.1"/>
    </source>
</evidence>
<dbReference type="EMBL" id="JARKIE010000018">
    <property type="protein sequence ID" value="KAJ7701100.1"/>
    <property type="molecule type" value="Genomic_DNA"/>
</dbReference>
<dbReference type="Proteomes" id="UP001221757">
    <property type="component" value="Unassembled WGS sequence"/>
</dbReference>
<evidence type="ECO:0000313" key="2">
    <source>
        <dbReference type="Proteomes" id="UP001221757"/>
    </source>
</evidence>
<proteinExistence type="predicted"/>